<proteinExistence type="predicted"/>
<dbReference type="AlphaFoldDB" id="A0A2P2QIS5"/>
<accession>A0A2P2QIS5</accession>
<evidence type="ECO:0000313" key="1">
    <source>
        <dbReference type="EMBL" id="MBX66893.1"/>
    </source>
</evidence>
<dbReference type="EMBL" id="GGEC01086409">
    <property type="protein sequence ID" value="MBX66893.1"/>
    <property type="molecule type" value="Transcribed_RNA"/>
</dbReference>
<sequence>MWKVAVCRTTHHLYAKNFDLCLVDPSFFFWLQNDPSILVTSFFELSH</sequence>
<name>A0A2P2QIS5_RHIMU</name>
<reference evidence="1" key="1">
    <citation type="submission" date="2018-02" db="EMBL/GenBank/DDBJ databases">
        <title>Rhizophora mucronata_Transcriptome.</title>
        <authorList>
            <person name="Meera S.P."/>
            <person name="Sreeshan A."/>
            <person name="Augustine A."/>
        </authorList>
    </citation>
    <scope>NUCLEOTIDE SEQUENCE</scope>
    <source>
        <tissue evidence="1">Leaf</tissue>
    </source>
</reference>
<protein>
    <submittedName>
        <fullName evidence="1">Uncharacterized protein</fullName>
    </submittedName>
</protein>
<organism evidence="1">
    <name type="scientific">Rhizophora mucronata</name>
    <name type="common">Asiatic mangrove</name>
    <dbReference type="NCBI Taxonomy" id="61149"/>
    <lineage>
        <taxon>Eukaryota</taxon>
        <taxon>Viridiplantae</taxon>
        <taxon>Streptophyta</taxon>
        <taxon>Embryophyta</taxon>
        <taxon>Tracheophyta</taxon>
        <taxon>Spermatophyta</taxon>
        <taxon>Magnoliopsida</taxon>
        <taxon>eudicotyledons</taxon>
        <taxon>Gunneridae</taxon>
        <taxon>Pentapetalae</taxon>
        <taxon>rosids</taxon>
        <taxon>fabids</taxon>
        <taxon>Malpighiales</taxon>
        <taxon>Rhizophoraceae</taxon>
        <taxon>Rhizophora</taxon>
    </lineage>
</organism>